<accession>A0A816K734</accession>
<dbReference type="AlphaFoldDB" id="A0A816K734"/>
<sequence length="76" mass="8148">MGDLAIEKLQLEAAQLEVEAATMPENENSSADCIAEVKSEVGRLWSLTERLWSLTERLLENAGIADGAASTCINGL</sequence>
<organism evidence="1">
    <name type="scientific">Brassica napus</name>
    <name type="common">Rape</name>
    <dbReference type="NCBI Taxonomy" id="3708"/>
    <lineage>
        <taxon>Eukaryota</taxon>
        <taxon>Viridiplantae</taxon>
        <taxon>Streptophyta</taxon>
        <taxon>Embryophyta</taxon>
        <taxon>Tracheophyta</taxon>
        <taxon>Spermatophyta</taxon>
        <taxon>Magnoliopsida</taxon>
        <taxon>eudicotyledons</taxon>
        <taxon>Gunneridae</taxon>
        <taxon>Pentapetalae</taxon>
        <taxon>rosids</taxon>
        <taxon>malvids</taxon>
        <taxon>Brassicales</taxon>
        <taxon>Brassicaceae</taxon>
        <taxon>Brassiceae</taxon>
        <taxon>Brassica</taxon>
    </lineage>
</organism>
<proteinExistence type="predicted"/>
<protein>
    <submittedName>
        <fullName evidence="1">(rape) hypothetical protein</fullName>
    </submittedName>
</protein>
<reference evidence="1" key="1">
    <citation type="submission" date="2021-01" db="EMBL/GenBank/DDBJ databases">
        <authorList>
            <consortium name="Genoscope - CEA"/>
            <person name="William W."/>
        </authorList>
    </citation>
    <scope>NUCLEOTIDE SEQUENCE</scope>
</reference>
<dbReference type="Proteomes" id="UP001295469">
    <property type="component" value="Chromosome C02"/>
</dbReference>
<evidence type="ECO:0000313" key="1">
    <source>
        <dbReference type="EMBL" id="CAF1903916.1"/>
    </source>
</evidence>
<dbReference type="EMBL" id="HG994366">
    <property type="protein sequence ID" value="CAF1903916.1"/>
    <property type="molecule type" value="Genomic_DNA"/>
</dbReference>
<name>A0A816K734_BRANA</name>
<gene>
    <name evidence="1" type="ORF">DARMORV10_C02P23990.1</name>
</gene>